<dbReference type="SUPFAM" id="SSF53098">
    <property type="entry name" value="Ribonuclease H-like"/>
    <property type="match status" value="1"/>
</dbReference>
<dbReference type="EMBL" id="CP003281">
    <property type="protein sequence ID" value="AFL85530.1"/>
    <property type="molecule type" value="Genomic_DNA"/>
</dbReference>
<dbReference type="InterPro" id="IPR047654">
    <property type="entry name" value="IS1634_transpos"/>
</dbReference>
<dbReference type="InterPro" id="IPR012337">
    <property type="entry name" value="RNaseH-like_sf"/>
</dbReference>
<dbReference type="GO" id="GO:0003677">
    <property type="term" value="F:DNA binding"/>
    <property type="evidence" value="ECO:0007669"/>
    <property type="project" value="InterPro"/>
</dbReference>
<accession>I3Z8G2</accession>
<dbReference type="NCBIfam" id="NF033559">
    <property type="entry name" value="transpos_IS1634"/>
    <property type="match status" value="2"/>
</dbReference>
<name>I3Z8G2_BELBD</name>
<dbReference type="GO" id="GO:0004803">
    <property type="term" value="F:transposase activity"/>
    <property type="evidence" value="ECO:0007669"/>
    <property type="project" value="InterPro"/>
</dbReference>
<feature type="domain" description="Transposase IS4-like" evidence="1">
    <location>
        <begin position="171"/>
        <end position="440"/>
    </location>
</feature>
<dbReference type="HOGENOM" id="CLU_022426_1_1_10"/>
<reference evidence="3" key="1">
    <citation type="submission" date="2012-06" db="EMBL/GenBank/DDBJ databases">
        <title>The complete genome of Belliella baltica DSM 15883.</title>
        <authorList>
            <person name="Lucas S."/>
            <person name="Copeland A."/>
            <person name="Lapidus A."/>
            <person name="Goodwin L."/>
            <person name="Pitluck S."/>
            <person name="Peters L."/>
            <person name="Mikhailova N."/>
            <person name="Davenport K."/>
            <person name="Kyrpides N."/>
            <person name="Mavromatis K."/>
            <person name="Pagani I."/>
            <person name="Ivanova N."/>
            <person name="Ovchinnikova G."/>
            <person name="Zeytun A."/>
            <person name="Detter J.C."/>
            <person name="Han C."/>
            <person name="Land M."/>
            <person name="Hauser L."/>
            <person name="Markowitz V."/>
            <person name="Cheng J.-F."/>
            <person name="Hugenholtz P."/>
            <person name="Woyke T."/>
            <person name="Wu D."/>
            <person name="Tindall B."/>
            <person name="Pomrenke H."/>
            <person name="Brambilla E."/>
            <person name="Klenk H.-P."/>
            <person name="Eisen J.A."/>
        </authorList>
    </citation>
    <scope>NUCLEOTIDE SEQUENCE [LARGE SCALE GENOMIC DNA]</scope>
    <source>
        <strain evidence="3">DSM 15883 / CIP 108006 / LMG 21964 / BA134</strain>
    </source>
</reference>
<dbReference type="GO" id="GO:0006313">
    <property type="term" value="P:DNA transposition"/>
    <property type="evidence" value="ECO:0007669"/>
    <property type="project" value="InterPro"/>
</dbReference>
<evidence type="ECO:0000259" key="1">
    <source>
        <dbReference type="Pfam" id="PF01609"/>
    </source>
</evidence>
<dbReference type="PATRIC" id="fig|866536.3.peg.3107"/>
<organism evidence="2 3">
    <name type="scientific">Belliella baltica (strain DSM 15883 / CIP 108006 / LMG 21964 / BA134)</name>
    <dbReference type="NCBI Taxonomy" id="866536"/>
    <lineage>
        <taxon>Bacteria</taxon>
        <taxon>Pseudomonadati</taxon>
        <taxon>Bacteroidota</taxon>
        <taxon>Cytophagia</taxon>
        <taxon>Cytophagales</taxon>
        <taxon>Cyclobacteriaceae</taxon>
        <taxon>Belliella</taxon>
    </lineage>
</organism>
<proteinExistence type="predicted"/>
<dbReference type="OrthoDB" id="740398at2"/>
<gene>
    <name evidence="2" type="ordered locus">Belba_3012</name>
</gene>
<evidence type="ECO:0000313" key="2">
    <source>
        <dbReference type="EMBL" id="AFL85530.1"/>
    </source>
</evidence>
<keyword evidence="3" id="KW-1185">Reference proteome</keyword>
<dbReference type="KEGG" id="bbd:Belba_3012"/>
<evidence type="ECO:0000313" key="3">
    <source>
        <dbReference type="Proteomes" id="UP000006050"/>
    </source>
</evidence>
<dbReference type="Pfam" id="PF01609">
    <property type="entry name" value="DDE_Tnp_1"/>
    <property type="match status" value="1"/>
</dbReference>
<sequence length="501" mass="58506">MFVRKKPNKSGLVSVQVIDKSQGKYRVVKTIGSSMDPLEIERLIAEGKRYAQRMMGLQEIDFTDHKKLYADALSSISSHKLVGIQYVLGRIFDDIGFNQINEELFKDLVLYRLVYPKSKLKTTEYLYRYEQKSYSEDSIYRFMDKLHSRYKDIVQKISFNHTLRVLEGSIQAVFYDVTTIYFEIEKEDEIRKPGFSKDGKHKHPQIVLGLLVSKDAYPLAYDIFEGNKYEGDTFLPILEGFRSKYNFEKLTVVADAGLLSNKNVQDLIEKGYEFILGARIKNEKESVKKKILSLDFEKDKSKVIKKDGLTLIVTYSEDRAKKDRYNREKGVKRLEKQLKSGKLTKSSINNKGYNKFLKMAGEVALELDQEKVDKDANWDGLKGYLTNSRMTKEEVLENYRHLWQIEKAFRVAKNELKIRPIFHHKRQRIEAHICLNFTAYKIYKELDRILKAKKSGLSPEKVIEIIQNIHELSLITPNNEIIRKTIILTDEQKLVQEIFGF</sequence>
<protein>
    <submittedName>
        <fullName evidence="2">Transposase</fullName>
    </submittedName>
</protein>
<dbReference type="RefSeq" id="WP_014773477.1">
    <property type="nucleotide sequence ID" value="NC_018010.1"/>
</dbReference>
<dbReference type="eggNOG" id="COG5421">
    <property type="taxonomic scope" value="Bacteria"/>
</dbReference>
<dbReference type="Proteomes" id="UP000006050">
    <property type="component" value="Chromosome"/>
</dbReference>
<dbReference type="AlphaFoldDB" id="I3Z8G2"/>
<dbReference type="InterPro" id="IPR002559">
    <property type="entry name" value="Transposase_11"/>
</dbReference>